<gene>
    <name evidence="3" type="ORF">DTL42_17105</name>
</gene>
<organism evidence="3 4">
    <name type="scientific">Bremerella cremea</name>
    <dbReference type="NCBI Taxonomy" id="1031537"/>
    <lineage>
        <taxon>Bacteria</taxon>
        <taxon>Pseudomonadati</taxon>
        <taxon>Planctomycetota</taxon>
        <taxon>Planctomycetia</taxon>
        <taxon>Pirellulales</taxon>
        <taxon>Pirellulaceae</taxon>
        <taxon>Bremerella</taxon>
    </lineage>
</organism>
<dbReference type="InterPro" id="IPR011453">
    <property type="entry name" value="DUF1559"/>
</dbReference>
<dbReference type="Proteomes" id="UP000253562">
    <property type="component" value="Unassembled WGS sequence"/>
</dbReference>
<keyword evidence="1" id="KW-1133">Transmembrane helix</keyword>
<proteinExistence type="predicted"/>
<dbReference type="SUPFAM" id="SSF54523">
    <property type="entry name" value="Pili subunits"/>
    <property type="match status" value="1"/>
</dbReference>
<feature type="domain" description="DUF1559" evidence="2">
    <location>
        <begin position="40"/>
        <end position="323"/>
    </location>
</feature>
<dbReference type="InterPro" id="IPR027558">
    <property type="entry name" value="Pre_pil_HX9DG_C"/>
</dbReference>
<dbReference type="Pfam" id="PF07596">
    <property type="entry name" value="SBP_bac_10"/>
    <property type="match status" value="1"/>
</dbReference>
<dbReference type="AlphaFoldDB" id="A0A368KQD2"/>
<sequence>MSYRAQRVSTDRKQAFTLVELLVVIAIIGVLVSLLLPAVQQAREAARRMQCSNNCKQLGLAFHNYHDTFRSFPFSWNFTTDMNASSWGTQLLPFMEQGNLADRIDPKVPSFNEAASMGFPSASVTSNLAAIATPVEMFMCPSATEAETHEYKIPQGAMASGIPPMDLTWKASRSDYIVTSGVFGDFSTLAYSGVGQSDRSGALTNTGYGAASKASRMADILDGTSNTFLVGERLGGSNVYKKRQIDPTLTSQLGSTQGGAWADVLNGEHWVAGSLYDGSYTSSGGPCPINCSNMRSHGFFSFHPGGAEFLMGDGSVQFVSSNVSAHTFASQITAKNGEVIANN</sequence>
<accession>A0A368KQD2</accession>
<dbReference type="InterPro" id="IPR012902">
    <property type="entry name" value="N_methyl_site"/>
</dbReference>
<evidence type="ECO:0000256" key="1">
    <source>
        <dbReference type="SAM" id="Phobius"/>
    </source>
</evidence>
<dbReference type="NCBIfam" id="TIGR04294">
    <property type="entry name" value="pre_pil_HX9DG"/>
    <property type="match status" value="1"/>
</dbReference>
<evidence type="ECO:0000313" key="3">
    <source>
        <dbReference type="EMBL" id="RCS44640.1"/>
    </source>
</evidence>
<dbReference type="NCBIfam" id="TIGR02532">
    <property type="entry name" value="IV_pilin_GFxxxE"/>
    <property type="match status" value="1"/>
</dbReference>
<dbReference type="Pfam" id="PF07963">
    <property type="entry name" value="N_methyl"/>
    <property type="match status" value="1"/>
</dbReference>
<dbReference type="InterPro" id="IPR045584">
    <property type="entry name" value="Pilin-like"/>
</dbReference>
<evidence type="ECO:0000313" key="4">
    <source>
        <dbReference type="Proteomes" id="UP000253562"/>
    </source>
</evidence>
<dbReference type="OrthoDB" id="254869at2"/>
<comment type="caution">
    <text evidence="3">The sequence shown here is derived from an EMBL/GenBank/DDBJ whole genome shotgun (WGS) entry which is preliminary data.</text>
</comment>
<name>A0A368KQD2_9BACT</name>
<keyword evidence="1" id="KW-0472">Membrane</keyword>
<dbReference type="Gene3D" id="3.30.700.10">
    <property type="entry name" value="Glycoprotein, Type 4 Pilin"/>
    <property type="match status" value="1"/>
</dbReference>
<evidence type="ECO:0000259" key="2">
    <source>
        <dbReference type="Pfam" id="PF07596"/>
    </source>
</evidence>
<dbReference type="EMBL" id="QPEX01000034">
    <property type="protein sequence ID" value="RCS44640.1"/>
    <property type="molecule type" value="Genomic_DNA"/>
</dbReference>
<dbReference type="PANTHER" id="PTHR30093:SF2">
    <property type="entry name" value="TYPE II SECRETION SYSTEM PROTEIN H"/>
    <property type="match status" value="1"/>
</dbReference>
<reference evidence="3 4" key="1">
    <citation type="submission" date="2018-07" db="EMBL/GenBank/DDBJ databases">
        <title>Comparative genomes isolates from brazilian mangrove.</title>
        <authorList>
            <person name="De Araujo J.E."/>
            <person name="Taketani R.G."/>
            <person name="Silva M.C.P."/>
            <person name="Lourenco M.V."/>
            <person name="Oliveira V.M."/>
            <person name="Andreote F.D."/>
        </authorList>
    </citation>
    <scope>NUCLEOTIDE SEQUENCE [LARGE SCALE GENOMIC DNA]</scope>
    <source>
        <strain evidence="3 4">HEX PRIS-MGV</strain>
    </source>
</reference>
<protein>
    <submittedName>
        <fullName evidence="3">DUF1559 domain-containing protein</fullName>
    </submittedName>
</protein>
<dbReference type="PANTHER" id="PTHR30093">
    <property type="entry name" value="GENERAL SECRETION PATHWAY PROTEIN G"/>
    <property type="match status" value="1"/>
</dbReference>
<feature type="transmembrane region" description="Helical" evidence="1">
    <location>
        <begin position="21"/>
        <end position="39"/>
    </location>
</feature>
<dbReference type="RefSeq" id="WP_114370176.1">
    <property type="nucleotide sequence ID" value="NZ_QPEX01000034.1"/>
</dbReference>
<keyword evidence="1" id="KW-0812">Transmembrane</keyword>